<sequence>MKKSLVISVLCLLFAVTANAGILILEGHYQGKNLFVKNSFGGSGVGFCVFEVTVNGELSTDEINSSAFEIDFNNFKLKLGDPIIVNIKHKDDCDVQVLNPDVLKPKSTFNTSQISFDKNGVLNWTTNNETGEMDYIVEQFRWNKWVKVGEVKGKGVPGAHKYSFKVTPHSGANKARVKQVDYTGKPRYSPAAEFTSSVPEISLEGKTKFKDEIAFSNGETLYEIYDKYGNIVKRGFGSKANISTLEKGIYYLSYDNKTETITIR</sequence>
<name>A0A6N9NFH4_9FLAO</name>
<evidence type="ECO:0000256" key="1">
    <source>
        <dbReference type="SAM" id="SignalP"/>
    </source>
</evidence>
<keyword evidence="3" id="KW-1185">Reference proteome</keyword>
<dbReference type="EMBL" id="WWNE01000002">
    <property type="protein sequence ID" value="NBG64532.1"/>
    <property type="molecule type" value="Genomic_DNA"/>
</dbReference>
<evidence type="ECO:0008006" key="4">
    <source>
        <dbReference type="Google" id="ProtNLM"/>
    </source>
</evidence>
<evidence type="ECO:0000313" key="2">
    <source>
        <dbReference type="EMBL" id="NBG64532.1"/>
    </source>
</evidence>
<accession>A0A6N9NFH4</accession>
<comment type="caution">
    <text evidence="2">The sequence shown here is derived from an EMBL/GenBank/DDBJ whole genome shotgun (WGS) entry which is preliminary data.</text>
</comment>
<evidence type="ECO:0000313" key="3">
    <source>
        <dbReference type="Proteomes" id="UP000470771"/>
    </source>
</evidence>
<gene>
    <name evidence="2" type="ORF">GQN54_00290</name>
</gene>
<reference evidence="2 3" key="1">
    <citation type="submission" date="2019-12" db="EMBL/GenBank/DDBJ databases">
        <authorList>
            <person name="Zhao J."/>
        </authorList>
    </citation>
    <scope>NUCLEOTIDE SEQUENCE [LARGE SCALE GENOMIC DNA]</scope>
    <source>
        <strain evidence="2 3">S-15</strain>
    </source>
</reference>
<dbReference type="RefSeq" id="WP_160630805.1">
    <property type="nucleotide sequence ID" value="NZ_WWNE01000002.1"/>
</dbReference>
<proteinExistence type="predicted"/>
<dbReference type="Proteomes" id="UP000470771">
    <property type="component" value="Unassembled WGS sequence"/>
</dbReference>
<protein>
    <recommendedName>
        <fullName evidence="4">T9SS type A sorting domain-containing protein</fullName>
    </recommendedName>
</protein>
<feature type="chain" id="PRO_5026985967" description="T9SS type A sorting domain-containing protein" evidence="1">
    <location>
        <begin position="21"/>
        <end position="264"/>
    </location>
</feature>
<organism evidence="2 3">
    <name type="scientific">Acidiluteibacter ferrifornacis</name>
    <dbReference type="NCBI Taxonomy" id="2692424"/>
    <lineage>
        <taxon>Bacteria</taxon>
        <taxon>Pseudomonadati</taxon>
        <taxon>Bacteroidota</taxon>
        <taxon>Flavobacteriia</taxon>
        <taxon>Flavobacteriales</taxon>
        <taxon>Cryomorphaceae</taxon>
        <taxon>Acidiluteibacter</taxon>
    </lineage>
</organism>
<keyword evidence="1" id="KW-0732">Signal</keyword>
<feature type="signal peptide" evidence="1">
    <location>
        <begin position="1"/>
        <end position="20"/>
    </location>
</feature>
<dbReference type="AlphaFoldDB" id="A0A6N9NFH4"/>